<dbReference type="InterPro" id="IPR018321">
    <property type="entry name" value="Glucosamine6P_isomerase_CS"/>
</dbReference>
<dbReference type="PROSITE" id="PS01161">
    <property type="entry name" value="GLC_GALNAC_ISOMERASE"/>
    <property type="match status" value="1"/>
</dbReference>
<reference evidence="5 6" key="1">
    <citation type="journal article" date="2023" name="Int. J. Syst. Evol. Microbiol.">
        <title>Arthrobacter vasquezii sp. nov., isolated from a soil sample from Union Glacier, Antarctica.</title>
        <authorList>
            <person name="Valenzuela-Ibaceta F."/>
            <person name="Carrasco V."/>
            <person name="Lagos-Moraga S."/>
            <person name="Dietz-Vargas C."/>
            <person name="Navarro C.A."/>
            <person name="Perez-Donoso J.M."/>
        </authorList>
    </citation>
    <scope>NUCLEOTIDE SEQUENCE [LARGE SCALE GENOMIC DNA]</scope>
    <source>
        <strain evidence="5 6">EH-1B-1</strain>
    </source>
</reference>
<evidence type="ECO:0000259" key="4">
    <source>
        <dbReference type="Pfam" id="PF01182"/>
    </source>
</evidence>
<dbReference type="EMBL" id="JAROKN010000047">
    <property type="protein sequence ID" value="MDF9278890.1"/>
    <property type="molecule type" value="Genomic_DNA"/>
</dbReference>
<keyword evidence="2 3" id="KW-0119">Carbohydrate metabolism</keyword>
<feature type="site" description="Part of the allosteric site" evidence="3">
    <location>
        <position position="154"/>
    </location>
</feature>
<comment type="caution">
    <text evidence="5">The sequence shown here is derived from an EMBL/GenBank/DDBJ whole genome shotgun (WGS) entry which is preliminary data.</text>
</comment>
<dbReference type="GO" id="GO:0004342">
    <property type="term" value="F:glucosamine-6-phosphate deaminase activity"/>
    <property type="evidence" value="ECO:0007669"/>
    <property type="project" value="UniProtKB-EC"/>
</dbReference>
<comment type="similarity">
    <text evidence="3">Belongs to the glucosamine/galactosamine-6-phosphate isomerase family. NagB subfamily.</text>
</comment>
<feature type="site" description="Part of the allosteric site" evidence="3">
    <location>
        <position position="152"/>
    </location>
</feature>
<dbReference type="RefSeq" id="WP_277359268.1">
    <property type="nucleotide sequence ID" value="NZ_JAROKN010000047.1"/>
</dbReference>
<accession>A0ABT6CXT0</accession>
<feature type="active site" description="Proton acceptor; for ring-opening step" evidence="3">
    <location>
        <position position="137"/>
    </location>
</feature>
<proteinExistence type="inferred from homology"/>
<keyword evidence="3" id="KW-0021">Allosteric enzyme</keyword>
<dbReference type="InterPro" id="IPR004547">
    <property type="entry name" value="Glucosamine6P_isomerase"/>
</dbReference>
<comment type="pathway">
    <text evidence="3">Amino-sugar metabolism; N-acetylneuraminate degradation; D-fructose 6-phosphate from N-acetylneuraminate: step 5/5.</text>
</comment>
<comment type="activity regulation">
    <text evidence="3">Allosterically activated by N-acetylglucosamine 6-phosphate (GlcNAc6P).</text>
</comment>
<keyword evidence="1 3" id="KW-0378">Hydrolase</keyword>
<dbReference type="HAMAP" id="MF_01241">
    <property type="entry name" value="GlcN6P_deamin"/>
    <property type="match status" value="1"/>
</dbReference>
<dbReference type="Proteomes" id="UP001220456">
    <property type="component" value="Unassembled WGS sequence"/>
</dbReference>
<name>A0ABT6CXT0_9MICC</name>
<comment type="catalytic activity">
    <reaction evidence="3">
        <text>alpha-D-glucosamine 6-phosphate + H2O = beta-D-fructose 6-phosphate + NH4(+)</text>
        <dbReference type="Rhea" id="RHEA:12172"/>
        <dbReference type="ChEBI" id="CHEBI:15377"/>
        <dbReference type="ChEBI" id="CHEBI:28938"/>
        <dbReference type="ChEBI" id="CHEBI:57634"/>
        <dbReference type="ChEBI" id="CHEBI:75989"/>
        <dbReference type="EC" id="3.5.99.6"/>
    </reaction>
</comment>
<dbReference type="NCBIfam" id="NF001684">
    <property type="entry name" value="PRK00443.1-4"/>
    <property type="match status" value="1"/>
</dbReference>
<protein>
    <recommendedName>
        <fullName evidence="3">Glucosamine-6-phosphate deaminase</fullName>
        <ecNumber evidence="3">3.5.99.6</ecNumber>
    </recommendedName>
    <alternativeName>
        <fullName evidence="3">GlcN6P deaminase</fullName>
        <shortName evidence="3">GNPDA</shortName>
    </alternativeName>
    <alternativeName>
        <fullName evidence="3">Glucosamine-6-phosphate isomerase</fullName>
    </alternativeName>
</protein>
<sequence>MQVIICESPEQVGSRAADIIEARVRQGPAVLGLATGSSPSGTYRELIRRHREEQLSFSDATAFTLDEYAGLPLDHDQSYHSTIRREFVDHVDLPLSRLLTPHGDAEDLRAEAVRYDEAIREAGGVDIQILGIGANGHIGFNEPTSSLNSRTRVKTLAGATRSDNARFFPGGEVPQLCLTQGLGTIREAHQAVLVALGANKAGAVRAMVEGPVSAFCPASVLQLHPRAVVVLDPEAASQLQLIDYYRRAQELNDKLLGR</sequence>
<dbReference type="PANTHER" id="PTHR11280:SF5">
    <property type="entry name" value="GLUCOSAMINE-6-PHOSPHATE ISOMERASE"/>
    <property type="match status" value="1"/>
</dbReference>
<dbReference type="InterPro" id="IPR006148">
    <property type="entry name" value="Glc/Gal-6P_isomerase"/>
</dbReference>
<dbReference type="SUPFAM" id="SSF100950">
    <property type="entry name" value="NagB/RpiA/CoA transferase-like"/>
    <property type="match status" value="1"/>
</dbReference>
<dbReference type="Pfam" id="PF01182">
    <property type="entry name" value="Glucosamine_iso"/>
    <property type="match status" value="1"/>
</dbReference>
<dbReference type="EC" id="3.5.99.6" evidence="3"/>
<evidence type="ECO:0000313" key="6">
    <source>
        <dbReference type="Proteomes" id="UP001220456"/>
    </source>
</evidence>
<feature type="site" description="Part of the allosteric site" evidence="3">
    <location>
        <position position="145"/>
    </location>
</feature>
<keyword evidence="6" id="KW-1185">Reference proteome</keyword>
<feature type="domain" description="Glucosamine/galactosamine-6-phosphate isomerase" evidence="4">
    <location>
        <begin position="15"/>
        <end position="222"/>
    </location>
</feature>
<evidence type="ECO:0000256" key="1">
    <source>
        <dbReference type="ARBA" id="ARBA00022801"/>
    </source>
</evidence>
<feature type="site" description="Part of the allosteric site" evidence="3">
    <location>
        <position position="155"/>
    </location>
</feature>
<evidence type="ECO:0000256" key="2">
    <source>
        <dbReference type="ARBA" id="ARBA00023277"/>
    </source>
</evidence>
<feature type="active site" description="For ring-opening step" evidence="3">
    <location>
        <position position="142"/>
    </location>
</feature>
<dbReference type="Gene3D" id="3.40.50.1360">
    <property type="match status" value="1"/>
</dbReference>
<feature type="active site" description="Proton acceptor; for enolization step" evidence="3">
    <location>
        <position position="66"/>
    </location>
</feature>
<comment type="caution">
    <text evidence="3">Lacks conserved residue(s) required for the propagation of feature annotation.</text>
</comment>
<gene>
    <name evidence="3 5" type="primary">nagB</name>
    <name evidence="5" type="ORF">P4U43_13955</name>
</gene>
<dbReference type="InterPro" id="IPR037171">
    <property type="entry name" value="NagB/RpiA_transferase-like"/>
</dbReference>
<comment type="function">
    <text evidence="3">Catalyzes the reversible isomerization-deamination of glucosamine 6-phosphate (GlcN6P) to form fructose 6-phosphate (Fru6P) and ammonium ion.</text>
</comment>
<dbReference type="CDD" id="cd01399">
    <property type="entry name" value="GlcN6P_deaminase"/>
    <property type="match status" value="1"/>
</dbReference>
<evidence type="ECO:0000313" key="5">
    <source>
        <dbReference type="EMBL" id="MDF9278890.1"/>
    </source>
</evidence>
<evidence type="ECO:0000256" key="3">
    <source>
        <dbReference type="HAMAP-Rule" id="MF_01241"/>
    </source>
</evidence>
<dbReference type="NCBIfam" id="TIGR00502">
    <property type="entry name" value="nagB"/>
    <property type="match status" value="1"/>
</dbReference>
<feature type="active site" description="For ring-opening step" evidence="3">
    <location>
        <position position="135"/>
    </location>
</feature>
<organism evidence="5 6">
    <name type="scientific">Arthrobacter vasquezii</name>
    <dbReference type="NCBI Taxonomy" id="2977629"/>
    <lineage>
        <taxon>Bacteria</taxon>
        <taxon>Bacillati</taxon>
        <taxon>Actinomycetota</taxon>
        <taxon>Actinomycetes</taxon>
        <taxon>Micrococcales</taxon>
        <taxon>Micrococcaceae</taxon>
        <taxon>Arthrobacter</taxon>
    </lineage>
</organism>
<dbReference type="PANTHER" id="PTHR11280">
    <property type="entry name" value="GLUCOSAMINE-6-PHOSPHATE ISOMERASE"/>
    <property type="match status" value="1"/>
</dbReference>